<comment type="caution">
    <text evidence="1">The sequence shown here is derived from an EMBL/GenBank/DDBJ whole genome shotgun (WGS) entry which is preliminary data.</text>
</comment>
<protein>
    <submittedName>
        <fullName evidence="1">Uncharacterized protein</fullName>
    </submittedName>
</protein>
<dbReference type="AlphaFoldDB" id="X1JHX4"/>
<dbReference type="EMBL" id="BARU01046799">
    <property type="protein sequence ID" value="GAH93627.1"/>
    <property type="molecule type" value="Genomic_DNA"/>
</dbReference>
<sequence length="77" mass="8183">EEGAGVMAAGKFYFGSSKTNLIHSFAAAVTADDVVQILRDDLSAFLTAGTKYYMQYRPDSGDGCEGADSGIYNFVAE</sequence>
<name>X1JHX4_9ZZZZ</name>
<evidence type="ECO:0000313" key="1">
    <source>
        <dbReference type="EMBL" id="GAH93627.1"/>
    </source>
</evidence>
<feature type="non-terminal residue" evidence="1">
    <location>
        <position position="1"/>
    </location>
</feature>
<gene>
    <name evidence="1" type="ORF">S03H2_70423</name>
</gene>
<reference evidence="1" key="1">
    <citation type="journal article" date="2014" name="Front. Microbiol.">
        <title>High frequency of phylogenetically diverse reductive dehalogenase-homologous genes in deep subseafloor sedimentary metagenomes.</title>
        <authorList>
            <person name="Kawai M."/>
            <person name="Futagami T."/>
            <person name="Toyoda A."/>
            <person name="Takaki Y."/>
            <person name="Nishi S."/>
            <person name="Hori S."/>
            <person name="Arai W."/>
            <person name="Tsubouchi T."/>
            <person name="Morono Y."/>
            <person name="Uchiyama I."/>
            <person name="Ito T."/>
            <person name="Fujiyama A."/>
            <person name="Inagaki F."/>
            <person name="Takami H."/>
        </authorList>
    </citation>
    <scope>NUCLEOTIDE SEQUENCE</scope>
    <source>
        <strain evidence="1">Expedition CK06-06</strain>
    </source>
</reference>
<organism evidence="1">
    <name type="scientific">marine sediment metagenome</name>
    <dbReference type="NCBI Taxonomy" id="412755"/>
    <lineage>
        <taxon>unclassified sequences</taxon>
        <taxon>metagenomes</taxon>
        <taxon>ecological metagenomes</taxon>
    </lineage>
</organism>
<proteinExistence type="predicted"/>
<accession>X1JHX4</accession>